<dbReference type="EMBL" id="FOCT01000002">
    <property type="protein sequence ID" value="SEM99250.1"/>
    <property type="molecule type" value="Genomic_DNA"/>
</dbReference>
<sequence>MFEKIGRPHNQIDSLIGVDTHIEGNIIFTGGVRIDGRVTGNITGLSDMPSTLVLSDQAIVEGVIHVSHAVINGTVVGTIKVTEYVELQPKAKVCGDVHYKGMEIHLGASVQGMLLHTEILERESNIVTLLPAAQINDLKHV</sequence>
<dbReference type="Proteomes" id="UP000183898">
    <property type="component" value="Unassembled WGS sequence"/>
</dbReference>
<evidence type="ECO:0000256" key="1">
    <source>
        <dbReference type="ARBA" id="ARBA00044755"/>
    </source>
</evidence>
<name>A0A1H8CW77_9PROT</name>
<proteinExistence type="inferred from homology"/>
<gene>
    <name evidence="2" type="ORF">SAMN05216404_10275</name>
</gene>
<dbReference type="Pfam" id="PF04519">
    <property type="entry name" value="Bactofilin"/>
    <property type="match status" value="1"/>
</dbReference>
<dbReference type="RefSeq" id="WP_074744072.1">
    <property type="nucleotide sequence ID" value="NZ_FOCT01000002.1"/>
</dbReference>
<evidence type="ECO:0000313" key="2">
    <source>
        <dbReference type="EMBL" id="SEM99250.1"/>
    </source>
</evidence>
<reference evidence="2 3" key="1">
    <citation type="submission" date="2016-10" db="EMBL/GenBank/DDBJ databases">
        <authorList>
            <person name="de Groot N.N."/>
        </authorList>
    </citation>
    <scope>NUCLEOTIDE SEQUENCE [LARGE SCALE GENOMIC DNA]</scope>
    <source>
        <strain evidence="2 3">Nl18</strain>
    </source>
</reference>
<protein>
    <submittedName>
        <fullName evidence="2">Protein CcmA, bactofilin family</fullName>
    </submittedName>
</protein>
<evidence type="ECO:0000313" key="3">
    <source>
        <dbReference type="Proteomes" id="UP000183898"/>
    </source>
</evidence>
<organism evidence="2 3">
    <name type="scientific">Nitrosospira multiformis</name>
    <dbReference type="NCBI Taxonomy" id="1231"/>
    <lineage>
        <taxon>Bacteria</taxon>
        <taxon>Pseudomonadati</taxon>
        <taxon>Pseudomonadota</taxon>
        <taxon>Betaproteobacteria</taxon>
        <taxon>Nitrosomonadales</taxon>
        <taxon>Nitrosomonadaceae</taxon>
        <taxon>Nitrosospira</taxon>
    </lineage>
</organism>
<comment type="similarity">
    <text evidence="1">Belongs to the bactofilin family.</text>
</comment>
<dbReference type="AlphaFoldDB" id="A0A1H8CW77"/>
<dbReference type="PANTHER" id="PTHR35024:SF4">
    <property type="entry name" value="POLYMER-FORMING CYTOSKELETAL PROTEIN"/>
    <property type="match status" value="1"/>
</dbReference>
<dbReference type="PANTHER" id="PTHR35024">
    <property type="entry name" value="HYPOTHETICAL CYTOSOLIC PROTEIN"/>
    <property type="match status" value="1"/>
</dbReference>
<accession>A0A1H8CW77</accession>
<dbReference type="InterPro" id="IPR007607">
    <property type="entry name" value="BacA/B"/>
</dbReference>